<dbReference type="Gene3D" id="3.30.1520.10">
    <property type="entry name" value="Phox-like domain"/>
    <property type="match status" value="1"/>
</dbReference>
<dbReference type="PANTHER" id="PTHR23176">
    <property type="entry name" value="RHO/RAC/CDC GTPASE-ACTIVATING PROTEIN"/>
    <property type="match status" value="1"/>
</dbReference>
<feature type="compositionally biased region" description="Low complexity" evidence="3">
    <location>
        <begin position="230"/>
        <end position="239"/>
    </location>
</feature>
<evidence type="ECO:0000313" key="7">
    <source>
        <dbReference type="EMBL" id="CEP10154.1"/>
    </source>
</evidence>
<feature type="region of interest" description="Disordered" evidence="3">
    <location>
        <begin position="87"/>
        <end position="106"/>
    </location>
</feature>
<feature type="domain" description="Rho-GAP" evidence="6">
    <location>
        <begin position="922"/>
        <end position="1123"/>
    </location>
</feature>
<organism evidence="7 8">
    <name type="scientific">Parasitella parasitica</name>
    <dbReference type="NCBI Taxonomy" id="35722"/>
    <lineage>
        <taxon>Eukaryota</taxon>
        <taxon>Fungi</taxon>
        <taxon>Fungi incertae sedis</taxon>
        <taxon>Mucoromycota</taxon>
        <taxon>Mucoromycotina</taxon>
        <taxon>Mucoromycetes</taxon>
        <taxon>Mucorales</taxon>
        <taxon>Mucorineae</taxon>
        <taxon>Mucoraceae</taxon>
        <taxon>Parasitella</taxon>
    </lineage>
</organism>
<evidence type="ECO:0008006" key="9">
    <source>
        <dbReference type="Google" id="ProtNLM"/>
    </source>
</evidence>
<feature type="compositionally biased region" description="Polar residues" evidence="3">
    <location>
        <begin position="1190"/>
        <end position="1202"/>
    </location>
</feature>
<evidence type="ECO:0000259" key="5">
    <source>
        <dbReference type="PROSITE" id="PS50195"/>
    </source>
</evidence>
<dbReference type="PROSITE" id="PS50238">
    <property type="entry name" value="RHOGAP"/>
    <property type="match status" value="1"/>
</dbReference>
<feature type="domain" description="PH" evidence="4">
    <location>
        <begin position="512"/>
        <end position="622"/>
    </location>
</feature>
<dbReference type="InterPro" id="IPR000198">
    <property type="entry name" value="RhoGAP_dom"/>
</dbReference>
<evidence type="ECO:0000256" key="2">
    <source>
        <dbReference type="SAM" id="Coils"/>
    </source>
</evidence>
<feature type="region of interest" description="Disordered" evidence="3">
    <location>
        <begin position="173"/>
        <end position="262"/>
    </location>
</feature>
<dbReference type="PANTHER" id="PTHR23176:SF129">
    <property type="entry name" value="RHO GTPASE ACTIVATING PROTEIN AT 16F, ISOFORM E-RELATED"/>
    <property type="match status" value="1"/>
</dbReference>
<feature type="region of interest" description="Disordered" evidence="3">
    <location>
        <begin position="1118"/>
        <end position="1202"/>
    </location>
</feature>
<dbReference type="CDD" id="cd13277">
    <property type="entry name" value="PH_Bem3"/>
    <property type="match status" value="1"/>
</dbReference>
<dbReference type="InterPro" id="IPR001683">
    <property type="entry name" value="PX_dom"/>
</dbReference>
<keyword evidence="1" id="KW-0343">GTPase activation</keyword>
<evidence type="ECO:0000256" key="3">
    <source>
        <dbReference type="SAM" id="MobiDB-lite"/>
    </source>
</evidence>
<sequence>MTQQQQQQSTVNYGQDELPHLRSQNDQLWKIIEKQRVMIQNLQKENVRLSAERDGLQDQVNSLGKEITRKQRVTSLLISPQALREIAEQEDNVSTPGSETTSSPTEAFSTSATSLACSTSAVSVSAVSPMPPPRSPYRPFNKEKSDDFDSKRLLDQEPESYIVARSTMEDHISLNGRSSPASPAPGPHSPTLATTTITTSSSSSKYPQHQQRKDSAPLPNIPRNFPVFISPSPSKSSSSLERRRQRESMMPPPRAALEHDPNMRAASPLLISSSASFRSTHTTNSTVNNNTTTVNTSTTTNNTTTTNTNTPNPATTTSSNSSSSSSGNHNLPNNSIYSRGKSSDNISLFSASRTDLVNYDDDDQSASAASPSTATKHMMNMANLSVKVVGSNIKPNDKGKEVISFILSIGTCKDDNSSDPFEEKWRVEKLYSDFLTLDSKLKTQRNRAIYNRIAKLPDKALFSNNAPTKVDQRKVALEQYLQHVVALPLEDTSDLCEFLSTNVMETKIYQFTGHKEGYLTKRGKNFGGWKTRYFVLNESVLEYYESKEGTQLGSIRLTNAQIGTQMNGSSAAQEESSSVYRHAFLIVEQKRENSTHSVRHILCANSDDDRDTWVHALLQNISIVEDKALMMHRKRKTDKARKLSKGEIRAISATPISHLKMDNVGNADMEKLTSVPTHQDCAAIGMAISKSSGGYSRPTPSISSDSTADSATLISSSLPSSNMAAPAAAAGNAPATWSSYEAGRTSLDQRNNSAVSLTTRPPIIRRSSMGNLISSNTQKQQQQQHQQLKNEDHLQFQNYRRAVSPTIISRPPPPPEEQPFAAVPADSEKKARNKAHRMTFWGKKMLFNSSEDQDQQQLQPQQQREGVPRPTQSSSATTSGSSATSGLRGFLSRSSHEQSERQRNKYDDVPVPKPSPKQVFGVPLEEAVRISRVAESYELPAVVFRCIEYLDAKDAVLEEGLYRLSGSNSTMKALRERFNQEGDINLLTAKEEYDIHVVAGLLKMWLRELPTSVLTREHRMDFLHVIDLLDRKDRVNELGRLVSLLPLSNYTLLRALTAHLIRVVQHSDINKMTMRNVSIVFSPTLGIPATIFNLFMSEFEYIFWTTEDGDAAPRMIEDEETEEAAEQELQPAEAEAAAAPLESAEQPKQTDSEGHQYESLCRKTTLRLREEHGRPPVLDEDEDEDVDDLTLSNESTYSVHSN</sequence>
<keyword evidence="8" id="KW-1185">Reference proteome</keyword>
<dbReference type="Gene3D" id="1.10.555.10">
    <property type="entry name" value="Rho GTPase activation protein"/>
    <property type="match status" value="1"/>
</dbReference>
<dbReference type="Pfam" id="PF00620">
    <property type="entry name" value="RhoGAP"/>
    <property type="match status" value="1"/>
</dbReference>
<feature type="compositionally biased region" description="Basic and acidic residues" evidence="3">
    <location>
        <begin position="140"/>
        <end position="155"/>
    </location>
</feature>
<feature type="region of interest" description="Disordered" evidence="3">
    <location>
        <begin position="279"/>
        <end position="342"/>
    </location>
</feature>
<dbReference type="PROSITE" id="PS50003">
    <property type="entry name" value="PH_DOMAIN"/>
    <property type="match status" value="1"/>
</dbReference>
<feature type="domain" description="PX" evidence="5">
    <location>
        <begin position="383"/>
        <end position="506"/>
    </location>
</feature>
<dbReference type="Pfam" id="PF00787">
    <property type="entry name" value="PX"/>
    <property type="match status" value="1"/>
</dbReference>
<dbReference type="Pfam" id="PF00169">
    <property type="entry name" value="PH"/>
    <property type="match status" value="1"/>
</dbReference>
<dbReference type="GO" id="GO:0035091">
    <property type="term" value="F:phosphatidylinositol binding"/>
    <property type="evidence" value="ECO:0007669"/>
    <property type="project" value="InterPro"/>
</dbReference>
<dbReference type="GO" id="GO:0005096">
    <property type="term" value="F:GTPase activator activity"/>
    <property type="evidence" value="ECO:0007669"/>
    <property type="project" value="UniProtKB-KW"/>
</dbReference>
<evidence type="ECO:0000259" key="6">
    <source>
        <dbReference type="PROSITE" id="PS50238"/>
    </source>
</evidence>
<evidence type="ECO:0000313" key="8">
    <source>
        <dbReference type="Proteomes" id="UP000054107"/>
    </source>
</evidence>
<feature type="compositionally biased region" description="Low complexity" evidence="3">
    <location>
        <begin position="189"/>
        <end position="204"/>
    </location>
</feature>
<name>A0A0B7N4Y6_9FUNG</name>
<feature type="compositionally biased region" description="Low complexity" evidence="3">
    <location>
        <begin position="279"/>
        <end position="335"/>
    </location>
</feature>
<dbReference type="Gene3D" id="2.30.29.30">
    <property type="entry name" value="Pleckstrin-homology domain (PH domain)/Phosphotyrosine-binding domain (PTB)"/>
    <property type="match status" value="1"/>
</dbReference>
<feature type="compositionally biased region" description="Basic and acidic residues" evidence="3">
    <location>
        <begin position="894"/>
        <end position="910"/>
    </location>
</feature>
<feature type="compositionally biased region" description="Low complexity" evidence="3">
    <location>
        <begin position="1127"/>
        <end position="1147"/>
    </location>
</feature>
<feature type="region of interest" description="Disordered" evidence="3">
    <location>
        <begin position="123"/>
        <end position="158"/>
    </location>
</feature>
<dbReference type="SUPFAM" id="SSF64268">
    <property type="entry name" value="PX domain"/>
    <property type="match status" value="1"/>
</dbReference>
<dbReference type="STRING" id="35722.A0A0B7N4Y6"/>
<dbReference type="SMART" id="SM00324">
    <property type="entry name" value="RhoGAP"/>
    <property type="match status" value="1"/>
</dbReference>
<dbReference type="InterPro" id="IPR001849">
    <property type="entry name" value="PH_domain"/>
</dbReference>
<dbReference type="GO" id="GO:0007165">
    <property type="term" value="P:signal transduction"/>
    <property type="evidence" value="ECO:0007669"/>
    <property type="project" value="InterPro"/>
</dbReference>
<reference evidence="7 8" key="1">
    <citation type="submission" date="2014-09" db="EMBL/GenBank/DDBJ databases">
        <authorList>
            <person name="Ellenberger Sabrina"/>
        </authorList>
    </citation>
    <scope>NUCLEOTIDE SEQUENCE [LARGE SCALE GENOMIC DNA]</scope>
    <source>
        <strain evidence="7 8">CBS 412.66</strain>
    </source>
</reference>
<dbReference type="InterPro" id="IPR036871">
    <property type="entry name" value="PX_dom_sf"/>
</dbReference>
<feature type="coiled-coil region" evidence="2">
    <location>
        <begin position="32"/>
        <end position="66"/>
    </location>
</feature>
<dbReference type="InterPro" id="IPR050729">
    <property type="entry name" value="Rho-GAP"/>
</dbReference>
<dbReference type="SMART" id="SM00312">
    <property type="entry name" value="PX"/>
    <property type="match status" value="1"/>
</dbReference>
<evidence type="ECO:0000256" key="1">
    <source>
        <dbReference type="ARBA" id="ARBA00022468"/>
    </source>
</evidence>
<dbReference type="GO" id="GO:0005737">
    <property type="term" value="C:cytoplasm"/>
    <property type="evidence" value="ECO:0007669"/>
    <property type="project" value="TreeGrafter"/>
</dbReference>
<feature type="compositionally biased region" description="Low complexity" evidence="3">
    <location>
        <begin position="873"/>
        <end position="886"/>
    </location>
</feature>
<dbReference type="PROSITE" id="PS50195">
    <property type="entry name" value="PX"/>
    <property type="match status" value="1"/>
</dbReference>
<dbReference type="OrthoDB" id="185175at2759"/>
<accession>A0A0B7N4Y6</accession>
<feature type="compositionally biased region" description="Acidic residues" evidence="3">
    <location>
        <begin position="1178"/>
        <end position="1188"/>
    </location>
</feature>
<feature type="region of interest" description="Disordered" evidence="3">
    <location>
        <begin position="850"/>
        <end position="918"/>
    </location>
</feature>
<dbReference type="Proteomes" id="UP000054107">
    <property type="component" value="Unassembled WGS sequence"/>
</dbReference>
<gene>
    <name evidence="7" type="primary">PARPA_03790.1 scaffold 9785</name>
</gene>
<feature type="region of interest" description="Disordered" evidence="3">
    <location>
        <begin position="805"/>
        <end position="834"/>
    </location>
</feature>
<dbReference type="CDD" id="cd06093">
    <property type="entry name" value="PX_domain"/>
    <property type="match status" value="1"/>
</dbReference>
<dbReference type="EMBL" id="LN723286">
    <property type="protein sequence ID" value="CEP10154.1"/>
    <property type="molecule type" value="Genomic_DNA"/>
</dbReference>
<evidence type="ECO:0000259" key="4">
    <source>
        <dbReference type="PROSITE" id="PS50003"/>
    </source>
</evidence>
<protein>
    <recommendedName>
        <fullName evidence="9">RhoGAP-domain-containing protein</fullName>
    </recommendedName>
</protein>
<dbReference type="SUPFAM" id="SSF48350">
    <property type="entry name" value="GTPase activation domain, GAP"/>
    <property type="match status" value="1"/>
</dbReference>
<proteinExistence type="predicted"/>
<dbReference type="SUPFAM" id="SSF50729">
    <property type="entry name" value="PH domain-like"/>
    <property type="match status" value="1"/>
</dbReference>
<dbReference type="InterPro" id="IPR008936">
    <property type="entry name" value="Rho_GTPase_activation_prot"/>
</dbReference>
<dbReference type="SMART" id="SM00233">
    <property type="entry name" value="PH"/>
    <property type="match status" value="1"/>
</dbReference>
<feature type="compositionally biased region" description="Low complexity" evidence="3">
    <location>
        <begin position="94"/>
        <end position="106"/>
    </location>
</feature>
<dbReference type="InterPro" id="IPR011993">
    <property type="entry name" value="PH-like_dom_sf"/>
</dbReference>
<dbReference type="AlphaFoldDB" id="A0A0B7N4Y6"/>
<keyword evidence="2" id="KW-0175">Coiled coil</keyword>